<name>A0A3P7E467_WUCBA</name>
<dbReference type="InParanoid" id="A0A3P7E467"/>
<reference evidence="1 2" key="1">
    <citation type="submission" date="2018-11" db="EMBL/GenBank/DDBJ databases">
        <authorList>
            <consortium name="Pathogen Informatics"/>
        </authorList>
    </citation>
    <scope>NUCLEOTIDE SEQUENCE [LARGE SCALE GENOMIC DNA]</scope>
</reference>
<dbReference type="OrthoDB" id="5832680at2759"/>
<proteinExistence type="predicted"/>
<protein>
    <submittedName>
        <fullName evidence="1">Uncharacterized protein</fullName>
    </submittedName>
</protein>
<dbReference type="OMA" id="INATACF"/>
<dbReference type="EMBL" id="UYWW01002190">
    <property type="protein sequence ID" value="VDM11497.1"/>
    <property type="molecule type" value="Genomic_DNA"/>
</dbReference>
<dbReference type="Proteomes" id="UP000270924">
    <property type="component" value="Unassembled WGS sequence"/>
</dbReference>
<keyword evidence="2" id="KW-1185">Reference proteome</keyword>
<organism evidence="1 2">
    <name type="scientific">Wuchereria bancrofti</name>
    <dbReference type="NCBI Taxonomy" id="6293"/>
    <lineage>
        <taxon>Eukaryota</taxon>
        <taxon>Metazoa</taxon>
        <taxon>Ecdysozoa</taxon>
        <taxon>Nematoda</taxon>
        <taxon>Chromadorea</taxon>
        <taxon>Rhabditida</taxon>
        <taxon>Spirurina</taxon>
        <taxon>Spiruromorpha</taxon>
        <taxon>Filarioidea</taxon>
        <taxon>Onchocercidae</taxon>
        <taxon>Wuchereria</taxon>
    </lineage>
</organism>
<gene>
    <name evidence="1" type="ORF">WBA_LOCUS4883</name>
</gene>
<sequence length="136" mass="15556">MWAGSSIQKFIGGLQLSSGPRFVLKTKRFKIEIAKNSSQMISSNMVQTRCIGTSATIYFTLCVGLFLLTTFTNANVINEEDDEPINENAKPWYPALLRSEPQFRFERGSRSHGKPTFIRFGKRYFDAYNPNLFNNK</sequence>
<dbReference type="AlphaFoldDB" id="A0A3P7E467"/>
<evidence type="ECO:0000313" key="1">
    <source>
        <dbReference type="EMBL" id="VDM11497.1"/>
    </source>
</evidence>
<accession>A0A3P7E467</accession>
<evidence type="ECO:0000313" key="2">
    <source>
        <dbReference type="Proteomes" id="UP000270924"/>
    </source>
</evidence>